<evidence type="ECO:0000256" key="1">
    <source>
        <dbReference type="SAM" id="Phobius"/>
    </source>
</evidence>
<dbReference type="AlphaFoldDB" id="A0A8J3EH37"/>
<dbReference type="Gene3D" id="3.60.21.10">
    <property type="match status" value="1"/>
</dbReference>
<dbReference type="Pfam" id="PF00149">
    <property type="entry name" value="Metallophos"/>
    <property type="match status" value="1"/>
</dbReference>
<keyword evidence="1" id="KW-0472">Membrane</keyword>
<dbReference type="SUPFAM" id="SSF56300">
    <property type="entry name" value="Metallo-dependent phosphatases"/>
    <property type="match status" value="1"/>
</dbReference>
<sequence>MFATVMGILGAYVALRTVWPLAGVVDVPVWGRALAVLVILLLAENHLLTRLAYGNMFSLELPRAMVIAVNVGFGAVILSAALLLLLDTVMLLRSLVTWQWRPLAQEWSGAALALGLVIAAVGVSNALRQPAQKDLSLEIGGLPDAFDGYQLVHLTDIHLSRLYQRDFAETLVRRVNDLGADLVLISGDLIDGYLPAWERDVAPLAGLKARDGVFVSPGNHEYYFEFGAWWGAYADLGLSLLANEHTVVERGGAPLVVAGLTDLAAPRFGLPGPDLDAALAGAPEGAPVVLLNHQPRQARRMAARGVDLQLSGHTHGGMVRGLDALIARFNEGFVSGLYNVDGMHLYVSNGTAQWPGFALRLGVPSELTRITLRSANASAGRGTGDLRPGT</sequence>
<evidence type="ECO:0000313" key="3">
    <source>
        <dbReference type="EMBL" id="GGG75771.1"/>
    </source>
</evidence>
<reference evidence="3" key="1">
    <citation type="journal article" date="2014" name="Int. J. Syst. Evol. Microbiol.">
        <title>Complete genome sequence of Corynebacterium casei LMG S-19264T (=DSM 44701T), isolated from a smear-ripened cheese.</title>
        <authorList>
            <consortium name="US DOE Joint Genome Institute (JGI-PGF)"/>
            <person name="Walter F."/>
            <person name="Albersmeier A."/>
            <person name="Kalinowski J."/>
            <person name="Ruckert C."/>
        </authorList>
    </citation>
    <scope>NUCLEOTIDE SEQUENCE</scope>
    <source>
        <strain evidence="3">CGMCC 1.15762</strain>
    </source>
</reference>
<evidence type="ECO:0000313" key="4">
    <source>
        <dbReference type="Proteomes" id="UP000617145"/>
    </source>
</evidence>
<gene>
    <name evidence="3" type="ORF">GCM10011415_25480</name>
</gene>
<keyword evidence="1" id="KW-0812">Transmembrane</keyword>
<dbReference type="EMBL" id="BMJV01000005">
    <property type="protein sequence ID" value="GGG75771.1"/>
    <property type="molecule type" value="Genomic_DNA"/>
</dbReference>
<feature type="transmembrane region" description="Helical" evidence="1">
    <location>
        <begin position="106"/>
        <end position="127"/>
    </location>
</feature>
<feature type="domain" description="Calcineurin-like phosphoesterase" evidence="2">
    <location>
        <begin position="151"/>
        <end position="316"/>
    </location>
</feature>
<dbReference type="InterPro" id="IPR004843">
    <property type="entry name" value="Calcineurin-like_PHP"/>
</dbReference>
<dbReference type="PANTHER" id="PTHR31302:SF0">
    <property type="entry name" value="TRANSMEMBRANE PROTEIN WITH METALLOPHOSPHOESTERASE DOMAIN"/>
    <property type="match status" value="1"/>
</dbReference>
<dbReference type="PANTHER" id="PTHR31302">
    <property type="entry name" value="TRANSMEMBRANE PROTEIN WITH METALLOPHOSPHOESTERASE DOMAIN-RELATED"/>
    <property type="match status" value="1"/>
</dbReference>
<feature type="transmembrane region" description="Helical" evidence="1">
    <location>
        <begin position="65"/>
        <end position="86"/>
    </location>
</feature>
<proteinExistence type="predicted"/>
<keyword evidence="1" id="KW-1133">Transmembrane helix</keyword>
<reference evidence="3" key="2">
    <citation type="submission" date="2020-09" db="EMBL/GenBank/DDBJ databases">
        <authorList>
            <person name="Sun Q."/>
            <person name="Zhou Y."/>
        </authorList>
    </citation>
    <scope>NUCLEOTIDE SEQUENCE</scope>
    <source>
        <strain evidence="3">CGMCC 1.15762</strain>
    </source>
</reference>
<name>A0A8J3EH37_9RHOB</name>
<dbReference type="RefSeq" id="WP_188790609.1">
    <property type="nucleotide sequence ID" value="NZ_BMJV01000005.1"/>
</dbReference>
<accession>A0A8J3EH37</accession>
<dbReference type="Proteomes" id="UP000617145">
    <property type="component" value="Unassembled WGS sequence"/>
</dbReference>
<evidence type="ECO:0000259" key="2">
    <source>
        <dbReference type="Pfam" id="PF00149"/>
    </source>
</evidence>
<dbReference type="CDD" id="cd07385">
    <property type="entry name" value="MPP_YkuE_C"/>
    <property type="match status" value="1"/>
</dbReference>
<organism evidence="3 4">
    <name type="scientific">Salipiger pallidus</name>
    <dbReference type="NCBI Taxonomy" id="1775170"/>
    <lineage>
        <taxon>Bacteria</taxon>
        <taxon>Pseudomonadati</taxon>
        <taxon>Pseudomonadota</taxon>
        <taxon>Alphaproteobacteria</taxon>
        <taxon>Rhodobacterales</taxon>
        <taxon>Roseobacteraceae</taxon>
        <taxon>Salipiger</taxon>
    </lineage>
</organism>
<keyword evidence="4" id="KW-1185">Reference proteome</keyword>
<comment type="caution">
    <text evidence="3">The sequence shown here is derived from an EMBL/GenBank/DDBJ whole genome shotgun (WGS) entry which is preliminary data.</text>
</comment>
<feature type="transmembrane region" description="Helical" evidence="1">
    <location>
        <begin position="30"/>
        <end position="53"/>
    </location>
</feature>
<dbReference type="GO" id="GO:0016787">
    <property type="term" value="F:hydrolase activity"/>
    <property type="evidence" value="ECO:0007669"/>
    <property type="project" value="InterPro"/>
</dbReference>
<dbReference type="InterPro" id="IPR051158">
    <property type="entry name" value="Metallophosphoesterase_sf"/>
</dbReference>
<protein>
    <submittedName>
        <fullName evidence="3">Metallophosphoesterase</fullName>
    </submittedName>
</protein>
<dbReference type="InterPro" id="IPR029052">
    <property type="entry name" value="Metallo-depent_PP-like"/>
</dbReference>